<dbReference type="GO" id="GO:0016787">
    <property type="term" value="F:hydrolase activity"/>
    <property type="evidence" value="ECO:0007669"/>
    <property type="project" value="UniProtKB-KW"/>
</dbReference>
<organism evidence="1 2">
    <name type="scientific">Streptomyces pimonensis</name>
    <dbReference type="NCBI Taxonomy" id="2860288"/>
    <lineage>
        <taxon>Bacteria</taxon>
        <taxon>Bacillati</taxon>
        <taxon>Actinomycetota</taxon>
        <taxon>Actinomycetes</taxon>
        <taxon>Kitasatosporales</taxon>
        <taxon>Streptomycetaceae</taxon>
        <taxon>Streptomyces</taxon>
    </lineage>
</organism>
<evidence type="ECO:0000313" key="2">
    <source>
        <dbReference type="Proteomes" id="UP001567537"/>
    </source>
</evidence>
<dbReference type="PANTHER" id="PTHR43611">
    <property type="entry name" value="ALPHA-D-GLUCOSE 1-PHOSPHATE PHOSPHATASE"/>
    <property type="match status" value="1"/>
</dbReference>
<dbReference type="Gene3D" id="3.40.50.1000">
    <property type="entry name" value="HAD superfamily/HAD-like"/>
    <property type="match status" value="1"/>
</dbReference>
<sequence>MSGRPFDAVLCDLDNVIRFYDTAPLAELERAAGLAEGTTMNVAYAPDVDLPLLLGRITTEEWVDSIASALSGRVPQAYARRLGRALTDAPFRADDAVVTLLRQVKRHLPLVLVTNATLELERDLASMGLADLADHVVSSARVGVAKPDREIYEIAVRRAGTVAGRCLFVDDRPENVEAAVTLGMTGVHYREPADLRKALDFVFGAGGDAVTHV</sequence>
<evidence type="ECO:0000313" key="1">
    <source>
        <dbReference type="EMBL" id="MEZ3180143.1"/>
    </source>
</evidence>
<protein>
    <submittedName>
        <fullName evidence="1">HAD-IA family hydrolase</fullName>
    </submittedName>
</protein>
<dbReference type="SUPFAM" id="SSF56784">
    <property type="entry name" value="HAD-like"/>
    <property type="match status" value="1"/>
</dbReference>
<name>A0ABV4J2W1_9ACTN</name>
<dbReference type="SFLD" id="SFLDG01129">
    <property type="entry name" value="C1.5:_HAD__Beta-PGM__Phosphata"/>
    <property type="match status" value="1"/>
</dbReference>
<accession>A0ABV4J2W1</accession>
<dbReference type="InterPro" id="IPR006439">
    <property type="entry name" value="HAD-SF_hydro_IA"/>
</dbReference>
<dbReference type="InterPro" id="IPR023214">
    <property type="entry name" value="HAD_sf"/>
</dbReference>
<reference evidence="1 2" key="1">
    <citation type="journal article" date="2021" name="Res Sq">
        <title>Streptomyces Pimoensis sp. nov., Isolated From the Taklimakan Desert in Xinjiang, China.</title>
        <authorList>
            <person name="Zhang P."/>
            <person name="Luo X."/>
            <person name="Luo X."/>
            <person name="Liu Z."/>
            <person name="Xia Z."/>
            <person name="Wan C."/>
            <person name="zhang L."/>
        </authorList>
    </citation>
    <scope>NUCLEOTIDE SEQUENCE [LARGE SCALE GENOMIC DNA]</scope>
    <source>
        <strain evidence="1 2">TRM75549</strain>
    </source>
</reference>
<dbReference type="SFLD" id="SFLDS00003">
    <property type="entry name" value="Haloacid_Dehalogenase"/>
    <property type="match status" value="1"/>
</dbReference>
<dbReference type="Proteomes" id="UP001567537">
    <property type="component" value="Unassembled WGS sequence"/>
</dbReference>
<dbReference type="Pfam" id="PF00702">
    <property type="entry name" value="Hydrolase"/>
    <property type="match status" value="1"/>
</dbReference>
<keyword evidence="2" id="KW-1185">Reference proteome</keyword>
<dbReference type="PANTHER" id="PTHR43611:SF3">
    <property type="entry name" value="FLAVIN MONONUCLEOTIDE HYDROLASE 1, CHLOROPLATIC"/>
    <property type="match status" value="1"/>
</dbReference>
<comment type="caution">
    <text evidence="1">The sequence shown here is derived from an EMBL/GenBank/DDBJ whole genome shotgun (WGS) entry which is preliminary data.</text>
</comment>
<dbReference type="InterPro" id="IPR036412">
    <property type="entry name" value="HAD-like_sf"/>
</dbReference>
<gene>
    <name evidence="1" type="ORF">KYY02_16060</name>
</gene>
<dbReference type="EMBL" id="JAHWZY010000014">
    <property type="protein sequence ID" value="MEZ3180143.1"/>
    <property type="molecule type" value="Genomic_DNA"/>
</dbReference>
<dbReference type="RefSeq" id="WP_371238692.1">
    <property type="nucleotide sequence ID" value="NZ_JAHWZY010000014.1"/>
</dbReference>
<proteinExistence type="predicted"/>
<keyword evidence="1" id="KW-0378">Hydrolase</keyword>
<dbReference type="NCBIfam" id="TIGR01509">
    <property type="entry name" value="HAD-SF-IA-v3"/>
    <property type="match status" value="1"/>
</dbReference>